<sequence>MPVPIQGQNRGELRRLIGPSLGMMQVGEATSTVDTSSLIDTLNLKGRDDEHNGKEVVIFSPAGSIVAGEKSRVADYAGATSDATCAPVFTASITDGDGYELWKTPWLSSDVNKAIDEAILKASARCLQYKLTEEIFTKASTYLYDAFSGFESVNLIEYEHNSEAVVVDDCNTVWTAGANVTASLETSRKIEGTGSVKLVAAAGVAAGGILGYATFGAKDLSKYDKLEISLYSSIALAAGELDYALDDTAAIASPVESLDIPATSKNIWTRHIIDLANPLLDTAIISGGLVNTTDVGAFTIYIDYIRAVDSTTRQYVELNPQYWSVQRSTTPQLQITPTALGVMGNPRLLKITGRALPALLTDDTTDSEIDPDFIINMAKGLLMTGHSKSRTLDIQNREDKGEKFISLAMARLNSISTNVASNSRSVR</sequence>
<evidence type="ECO:0000313" key="1">
    <source>
        <dbReference type="EMBL" id="KKN01168.1"/>
    </source>
</evidence>
<organism evidence="1">
    <name type="scientific">marine sediment metagenome</name>
    <dbReference type="NCBI Taxonomy" id="412755"/>
    <lineage>
        <taxon>unclassified sequences</taxon>
        <taxon>metagenomes</taxon>
        <taxon>ecological metagenomes</taxon>
    </lineage>
</organism>
<proteinExistence type="predicted"/>
<name>A0A0F9Q703_9ZZZZ</name>
<accession>A0A0F9Q703</accession>
<reference evidence="1" key="1">
    <citation type="journal article" date="2015" name="Nature">
        <title>Complex archaea that bridge the gap between prokaryotes and eukaryotes.</title>
        <authorList>
            <person name="Spang A."/>
            <person name="Saw J.H."/>
            <person name="Jorgensen S.L."/>
            <person name="Zaremba-Niedzwiedzka K."/>
            <person name="Martijn J."/>
            <person name="Lind A.E."/>
            <person name="van Eijk R."/>
            <person name="Schleper C."/>
            <person name="Guy L."/>
            <person name="Ettema T.J."/>
        </authorList>
    </citation>
    <scope>NUCLEOTIDE SEQUENCE</scope>
</reference>
<dbReference type="AlphaFoldDB" id="A0A0F9Q703"/>
<comment type="caution">
    <text evidence="1">The sequence shown here is derived from an EMBL/GenBank/DDBJ whole genome shotgun (WGS) entry which is preliminary data.</text>
</comment>
<protein>
    <submittedName>
        <fullName evidence="1">Uncharacterized protein</fullName>
    </submittedName>
</protein>
<dbReference type="EMBL" id="LAZR01005290">
    <property type="protein sequence ID" value="KKN01168.1"/>
    <property type="molecule type" value="Genomic_DNA"/>
</dbReference>
<gene>
    <name evidence="1" type="ORF">LCGC14_1130370</name>
</gene>